<proteinExistence type="predicted"/>
<accession>A0AAV0DET4</accession>
<keyword evidence="2" id="KW-1185">Reference proteome</keyword>
<reference evidence="1" key="1">
    <citation type="submission" date="2022-07" db="EMBL/GenBank/DDBJ databases">
        <authorList>
            <person name="Macas J."/>
            <person name="Novak P."/>
            <person name="Neumann P."/>
        </authorList>
    </citation>
    <scope>NUCLEOTIDE SEQUENCE</scope>
</reference>
<dbReference type="EMBL" id="CAMAPF010000104">
    <property type="protein sequence ID" value="CAH9099051.1"/>
    <property type="molecule type" value="Genomic_DNA"/>
</dbReference>
<gene>
    <name evidence="1" type="ORF">CEPIT_LOCUS14726</name>
</gene>
<name>A0AAV0DET4_9ASTE</name>
<evidence type="ECO:0000313" key="2">
    <source>
        <dbReference type="Proteomes" id="UP001152523"/>
    </source>
</evidence>
<comment type="caution">
    <text evidence="1">The sequence shown here is derived from an EMBL/GenBank/DDBJ whole genome shotgun (WGS) entry which is preliminary data.</text>
</comment>
<sequence>MRWAILRSRSWYPVK</sequence>
<evidence type="ECO:0000313" key="1">
    <source>
        <dbReference type="EMBL" id="CAH9099051.1"/>
    </source>
</evidence>
<dbReference type="Proteomes" id="UP001152523">
    <property type="component" value="Unassembled WGS sequence"/>
</dbReference>
<feature type="non-terminal residue" evidence="1">
    <location>
        <position position="15"/>
    </location>
</feature>
<organism evidence="1 2">
    <name type="scientific">Cuscuta epithymum</name>
    <dbReference type="NCBI Taxonomy" id="186058"/>
    <lineage>
        <taxon>Eukaryota</taxon>
        <taxon>Viridiplantae</taxon>
        <taxon>Streptophyta</taxon>
        <taxon>Embryophyta</taxon>
        <taxon>Tracheophyta</taxon>
        <taxon>Spermatophyta</taxon>
        <taxon>Magnoliopsida</taxon>
        <taxon>eudicotyledons</taxon>
        <taxon>Gunneridae</taxon>
        <taxon>Pentapetalae</taxon>
        <taxon>asterids</taxon>
        <taxon>lamiids</taxon>
        <taxon>Solanales</taxon>
        <taxon>Convolvulaceae</taxon>
        <taxon>Cuscuteae</taxon>
        <taxon>Cuscuta</taxon>
        <taxon>Cuscuta subgen. Cuscuta</taxon>
    </lineage>
</organism>
<protein>
    <submittedName>
        <fullName evidence="1">Uncharacterized protein</fullName>
    </submittedName>
</protein>